<evidence type="ECO:0000256" key="1">
    <source>
        <dbReference type="ARBA" id="ARBA00010088"/>
    </source>
</evidence>
<dbReference type="PANTHER" id="PTHR43798:SF33">
    <property type="entry name" value="HYDROLASE, PUTATIVE (AFU_ORTHOLOGUE AFUA_2G14860)-RELATED"/>
    <property type="match status" value="1"/>
</dbReference>
<dbReference type="InterPro" id="IPR002410">
    <property type="entry name" value="Peptidase_S33"/>
</dbReference>
<gene>
    <name evidence="4" type="ORF">B1B_15823</name>
</gene>
<dbReference type="PRINTS" id="PR00793">
    <property type="entry name" value="PROAMNOPTASE"/>
</dbReference>
<protein>
    <submittedName>
        <fullName evidence="4">Proline-specific peptidase</fullName>
    </submittedName>
</protein>
<dbReference type="PANTHER" id="PTHR43798">
    <property type="entry name" value="MONOACYLGLYCEROL LIPASE"/>
    <property type="match status" value="1"/>
</dbReference>
<feature type="non-terminal residue" evidence="4">
    <location>
        <position position="187"/>
    </location>
</feature>
<dbReference type="SUPFAM" id="SSF53474">
    <property type="entry name" value="alpha/beta-Hydrolases"/>
    <property type="match status" value="1"/>
</dbReference>
<comment type="caution">
    <text evidence="4">The sequence shown here is derived from an EMBL/GenBank/DDBJ whole genome shotgun (WGS) entry which is preliminary data.</text>
</comment>
<dbReference type="InterPro" id="IPR005945">
    <property type="entry name" value="Pro_imino_pep"/>
</dbReference>
<feature type="domain" description="AB hydrolase-1" evidence="3">
    <location>
        <begin position="22"/>
        <end position="158"/>
    </location>
</feature>
<dbReference type="Gene3D" id="3.40.50.1820">
    <property type="entry name" value="alpha/beta hydrolase"/>
    <property type="match status" value="1"/>
</dbReference>
<evidence type="ECO:0000256" key="2">
    <source>
        <dbReference type="ARBA" id="ARBA00022801"/>
    </source>
</evidence>
<dbReference type="NCBIfam" id="TIGR01250">
    <property type="entry name" value="pro_imino_pep_2"/>
    <property type="match status" value="1"/>
</dbReference>
<dbReference type="PRINTS" id="PR00111">
    <property type="entry name" value="ABHYDROLASE"/>
</dbReference>
<reference evidence="4" key="2">
    <citation type="journal article" date="2014" name="ISME J.">
        <title>Microbial stratification in low pH oxic and suboxic macroscopic growths along an acid mine drainage.</title>
        <authorList>
            <person name="Mendez-Garcia C."/>
            <person name="Mesa V."/>
            <person name="Sprenger R.R."/>
            <person name="Richter M."/>
            <person name="Diez M.S."/>
            <person name="Solano J."/>
            <person name="Bargiela R."/>
            <person name="Golyshina O.V."/>
            <person name="Manteca A."/>
            <person name="Ramos J.L."/>
            <person name="Gallego J.R."/>
            <person name="Llorente I."/>
            <person name="Martins Dos Santos V.A."/>
            <person name="Jensen O.N."/>
            <person name="Pelaez A.I."/>
            <person name="Sanchez J."/>
            <person name="Ferrer M."/>
        </authorList>
    </citation>
    <scope>NUCLEOTIDE SEQUENCE</scope>
</reference>
<dbReference type="GO" id="GO:0008233">
    <property type="term" value="F:peptidase activity"/>
    <property type="evidence" value="ECO:0007669"/>
    <property type="project" value="InterPro"/>
</dbReference>
<organism evidence="4">
    <name type="scientific">mine drainage metagenome</name>
    <dbReference type="NCBI Taxonomy" id="410659"/>
    <lineage>
        <taxon>unclassified sequences</taxon>
        <taxon>metagenomes</taxon>
        <taxon>ecological metagenomes</taxon>
    </lineage>
</organism>
<dbReference type="EMBL" id="AUZY01010526">
    <property type="protein sequence ID" value="EQD38387.1"/>
    <property type="molecule type" value="Genomic_DNA"/>
</dbReference>
<dbReference type="InterPro" id="IPR050266">
    <property type="entry name" value="AB_hydrolase_sf"/>
</dbReference>
<keyword evidence="2" id="KW-0378">Hydrolase</keyword>
<dbReference type="Pfam" id="PF00561">
    <property type="entry name" value="Abhydrolase_1"/>
    <property type="match status" value="1"/>
</dbReference>
<comment type="similarity">
    <text evidence="1">Belongs to the peptidase S33 family.</text>
</comment>
<dbReference type="GO" id="GO:0006508">
    <property type="term" value="P:proteolysis"/>
    <property type="evidence" value="ECO:0007669"/>
    <property type="project" value="InterPro"/>
</dbReference>
<dbReference type="GO" id="GO:0016020">
    <property type="term" value="C:membrane"/>
    <property type="evidence" value="ECO:0007669"/>
    <property type="project" value="TreeGrafter"/>
</dbReference>
<evidence type="ECO:0000259" key="3">
    <source>
        <dbReference type="Pfam" id="PF00561"/>
    </source>
</evidence>
<reference evidence="4" key="1">
    <citation type="submission" date="2013-08" db="EMBL/GenBank/DDBJ databases">
        <authorList>
            <person name="Mendez C."/>
            <person name="Richter M."/>
            <person name="Ferrer M."/>
            <person name="Sanchez J."/>
        </authorList>
    </citation>
    <scope>NUCLEOTIDE SEQUENCE</scope>
</reference>
<dbReference type="InterPro" id="IPR000073">
    <property type="entry name" value="AB_hydrolase_1"/>
</dbReference>
<dbReference type="InterPro" id="IPR029058">
    <property type="entry name" value="AB_hydrolase_fold"/>
</dbReference>
<proteinExistence type="inferred from homology"/>
<sequence>MFVQIEGHQIFYRSFGPERGAPTVLGLHGGPGATHDYLLPLEDLSRFGFRVVLYDALGCGRSERVDDPSLFTLDQDVRRLESLRQALDLGRVHLLGSSYGGLLALAYALDHPQGLRSVVTTGGLANVPLASAEMERLKRELPPETLATLLKHEARNEFQDPEYLRAVDVFYRRHVCRLDPWPDPVTY</sequence>
<name>T0Z2A5_9ZZZZ</name>
<accession>T0Z2A5</accession>
<dbReference type="AlphaFoldDB" id="T0Z2A5"/>
<evidence type="ECO:0000313" key="4">
    <source>
        <dbReference type="EMBL" id="EQD38387.1"/>
    </source>
</evidence>